<evidence type="ECO:0000313" key="5">
    <source>
        <dbReference type="Proteomes" id="UP000229307"/>
    </source>
</evidence>
<reference evidence="5" key="1">
    <citation type="submission" date="2017-09" db="EMBL/GenBank/DDBJ databases">
        <title>Depth-based differentiation of microbial function through sediment-hosted aquifers and enrichment of novel symbionts in the deep terrestrial subsurface.</title>
        <authorList>
            <person name="Probst A.J."/>
            <person name="Ladd B."/>
            <person name="Jarett J.K."/>
            <person name="Geller-Mcgrath D.E."/>
            <person name="Sieber C.M.K."/>
            <person name="Emerson J.B."/>
            <person name="Anantharaman K."/>
            <person name="Thomas B.C."/>
            <person name="Malmstrom R."/>
            <person name="Stieglmeier M."/>
            <person name="Klingl A."/>
            <person name="Woyke T."/>
            <person name="Ryan C.M."/>
            <person name="Banfield J.F."/>
        </authorList>
    </citation>
    <scope>NUCLEOTIDE SEQUENCE [LARGE SCALE GENOMIC DNA]</scope>
</reference>
<feature type="binding site" evidence="3">
    <location>
        <position position="231"/>
    </location>
    <ligand>
        <name>a divalent metal cation</name>
        <dbReference type="ChEBI" id="CHEBI:60240"/>
        <label>1</label>
    </ligand>
</feature>
<comment type="caution">
    <text evidence="4">The sequence shown here is derived from an EMBL/GenBank/DDBJ whole genome shotgun (WGS) entry which is preliminary data.</text>
</comment>
<feature type="binding site" evidence="3">
    <location>
        <position position="235"/>
    </location>
    <ligand>
        <name>a divalent metal cation</name>
        <dbReference type="ChEBI" id="CHEBI:60240"/>
        <label>1</label>
    </ligand>
</feature>
<proteinExistence type="inferred from homology"/>
<evidence type="ECO:0000256" key="1">
    <source>
        <dbReference type="ARBA" id="ARBA00006964"/>
    </source>
</evidence>
<dbReference type="GO" id="GO:0005737">
    <property type="term" value="C:cytoplasm"/>
    <property type="evidence" value="ECO:0007669"/>
    <property type="project" value="TreeGrafter"/>
</dbReference>
<dbReference type="GO" id="GO:0046872">
    <property type="term" value="F:metal ion binding"/>
    <property type="evidence" value="ECO:0007669"/>
    <property type="project" value="UniProtKB-KW"/>
</dbReference>
<dbReference type="PANTHER" id="PTHR13799">
    <property type="entry name" value="NGG1 INTERACTING FACTOR 3"/>
    <property type="match status" value="1"/>
</dbReference>
<protein>
    <recommendedName>
        <fullName evidence="6">Nif3-like dinuclear metal center hexameric protein</fullName>
    </recommendedName>
</protein>
<dbReference type="SUPFAM" id="SSF102705">
    <property type="entry name" value="NIF3 (NGG1p interacting factor 3)-like"/>
    <property type="match status" value="1"/>
</dbReference>
<sequence>MKVKEFEEYLVKRRKEFAKKFGQEINELGQEEGLKIGSPDAEVTGILVTWMMTKEAIAEAAKQKCSLILCHETPWFGDNWNTKNPSIPLWRVNNERKDLALENSLNVIQCHSTLDEILITDTFGEFLGLPKPSIQAWRLINIYDIPALPLKKLADQVKKKTGLKTIRVTGNMNRKVSKVGLIYGGIGLSINLGFWEGQLKWNPEVLIAGEMDEYAMRYAIDNDICAIETTHPVSEEPGLEKFCEELKQDLPGMKVAFHRVGMSWNYV</sequence>
<accession>A0A2M7SD02</accession>
<dbReference type="InterPro" id="IPR002678">
    <property type="entry name" value="DUF34/NIF3"/>
</dbReference>
<dbReference type="PANTHER" id="PTHR13799:SF14">
    <property type="entry name" value="GTP CYCLOHYDROLASE 1 TYPE 2 HOMOLOG"/>
    <property type="match status" value="1"/>
</dbReference>
<dbReference type="EMBL" id="PFMR01000125">
    <property type="protein sequence ID" value="PIZ17350.1"/>
    <property type="molecule type" value="Genomic_DNA"/>
</dbReference>
<evidence type="ECO:0000256" key="2">
    <source>
        <dbReference type="ARBA" id="ARBA00022723"/>
    </source>
</evidence>
<evidence type="ECO:0000256" key="3">
    <source>
        <dbReference type="PIRSR" id="PIRSR602678-1"/>
    </source>
</evidence>
<gene>
    <name evidence="4" type="ORF">COY52_04700</name>
</gene>
<keyword evidence="2 3" id="KW-0479">Metal-binding</keyword>
<feature type="binding site" evidence="3">
    <location>
        <position position="115"/>
    </location>
    <ligand>
        <name>a divalent metal cation</name>
        <dbReference type="ChEBI" id="CHEBI:60240"/>
        <label>1</label>
    </ligand>
</feature>
<dbReference type="Gene3D" id="3.40.1390.30">
    <property type="entry name" value="NIF3 (NGG1p interacting factor 3)-like"/>
    <property type="match status" value="2"/>
</dbReference>
<dbReference type="InterPro" id="IPR036069">
    <property type="entry name" value="DUF34/NIF3_sf"/>
</dbReference>
<dbReference type="Pfam" id="PF01784">
    <property type="entry name" value="DUF34_NIF3"/>
    <property type="match status" value="1"/>
</dbReference>
<evidence type="ECO:0000313" key="4">
    <source>
        <dbReference type="EMBL" id="PIZ17350.1"/>
    </source>
</evidence>
<dbReference type="Proteomes" id="UP000229307">
    <property type="component" value="Unassembled WGS sequence"/>
</dbReference>
<evidence type="ECO:0008006" key="6">
    <source>
        <dbReference type="Google" id="ProtNLM"/>
    </source>
</evidence>
<feature type="binding site" evidence="3">
    <location>
        <position position="71"/>
    </location>
    <ligand>
        <name>a divalent metal cation</name>
        <dbReference type="ChEBI" id="CHEBI:60240"/>
        <label>1</label>
    </ligand>
</feature>
<organism evidence="4 5">
    <name type="scientific">Candidatus Desantisbacteria bacterium CG_4_10_14_0_8_um_filter_48_22</name>
    <dbReference type="NCBI Taxonomy" id="1974543"/>
    <lineage>
        <taxon>Bacteria</taxon>
        <taxon>Candidatus Desantisiibacteriota</taxon>
    </lineage>
</organism>
<name>A0A2M7SD02_9BACT</name>
<comment type="similarity">
    <text evidence="1">Belongs to the GTP cyclohydrolase I type 2/NIF3 family.</text>
</comment>
<dbReference type="AlphaFoldDB" id="A0A2M7SD02"/>